<comment type="caution">
    <text evidence="1">The sequence shown here is derived from an EMBL/GenBank/DDBJ whole genome shotgun (WGS) entry which is preliminary data.</text>
</comment>
<sequence length="177" mass="20341">MQPSCEDSAVLAIRDEQGVSLYIAEQVKDYFCRYYTDLCTSPFQYDEQAMADYLVHITMKWLTEEHREDLMAPLLPGKIVAALKDMLGMQVLDGPRSTVGKMRCKKGPLSTLLDWHTDVVYCNTQLEAYHGLMQICSHSRDMWEPYQDFLRIVEDARDVVPEEGDELSLIPLKPSDE</sequence>
<organism evidence="1 2">
    <name type="scientific">Pleurodeles waltl</name>
    <name type="common">Iberian ribbed newt</name>
    <dbReference type="NCBI Taxonomy" id="8319"/>
    <lineage>
        <taxon>Eukaryota</taxon>
        <taxon>Metazoa</taxon>
        <taxon>Chordata</taxon>
        <taxon>Craniata</taxon>
        <taxon>Vertebrata</taxon>
        <taxon>Euteleostomi</taxon>
        <taxon>Amphibia</taxon>
        <taxon>Batrachia</taxon>
        <taxon>Caudata</taxon>
        <taxon>Salamandroidea</taxon>
        <taxon>Salamandridae</taxon>
        <taxon>Pleurodelinae</taxon>
        <taxon>Pleurodeles</taxon>
    </lineage>
</organism>
<name>A0AAV7WRT0_PLEWA</name>
<dbReference type="Proteomes" id="UP001066276">
    <property type="component" value="Chromosome 1_1"/>
</dbReference>
<protein>
    <submittedName>
        <fullName evidence="1">Uncharacterized protein</fullName>
    </submittedName>
</protein>
<dbReference type="EMBL" id="JANPWB010000001">
    <property type="protein sequence ID" value="KAJ1215878.1"/>
    <property type="molecule type" value="Genomic_DNA"/>
</dbReference>
<reference evidence="1" key="1">
    <citation type="journal article" date="2022" name="bioRxiv">
        <title>Sequencing and chromosome-scale assembly of the giantPleurodeles waltlgenome.</title>
        <authorList>
            <person name="Brown T."/>
            <person name="Elewa A."/>
            <person name="Iarovenko S."/>
            <person name="Subramanian E."/>
            <person name="Araus A.J."/>
            <person name="Petzold A."/>
            <person name="Susuki M."/>
            <person name="Suzuki K.-i.T."/>
            <person name="Hayashi T."/>
            <person name="Toyoda A."/>
            <person name="Oliveira C."/>
            <person name="Osipova E."/>
            <person name="Leigh N.D."/>
            <person name="Simon A."/>
            <person name="Yun M.H."/>
        </authorList>
    </citation>
    <scope>NUCLEOTIDE SEQUENCE</scope>
    <source>
        <strain evidence="1">20211129_DDA</strain>
        <tissue evidence="1">Liver</tissue>
    </source>
</reference>
<proteinExistence type="predicted"/>
<gene>
    <name evidence="1" type="ORF">NDU88_003485</name>
</gene>
<dbReference type="AlphaFoldDB" id="A0AAV7WRT0"/>
<evidence type="ECO:0000313" key="2">
    <source>
        <dbReference type="Proteomes" id="UP001066276"/>
    </source>
</evidence>
<evidence type="ECO:0000313" key="1">
    <source>
        <dbReference type="EMBL" id="KAJ1215878.1"/>
    </source>
</evidence>
<accession>A0AAV7WRT0</accession>
<keyword evidence="2" id="KW-1185">Reference proteome</keyword>